<evidence type="ECO:0000256" key="10">
    <source>
        <dbReference type="RuleBase" id="RU362053"/>
    </source>
</evidence>
<dbReference type="Proteomes" id="UP000279029">
    <property type="component" value="Chromosome"/>
</dbReference>
<keyword evidence="13" id="KW-1185">Reference proteome</keyword>
<dbReference type="NCBIfam" id="TIGR02493">
    <property type="entry name" value="PFLA"/>
    <property type="match status" value="1"/>
</dbReference>
<dbReference type="InterPro" id="IPR058240">
    <property type="entry name" value="rSAM_sf"/>
</dbReference>
<dbReference type="InterPro" id="IPR001989">
    <property type="entry name" value="Radical_activat_CS"/>
</dbReference>
<name>A0A3P7RZE8_9FIRM</name>
<comment type="subcellular location">
    <subcellularLocation>
        <location evidence="10">Cytoplasm</location>
    </subcellularLocation>
</comment>
<comment type="similarity">
    <text evidence="2 10">Belongs to the organic radical-activating enzymes family.</text>
</comment>
<keyword evidence="10" id="KW-0963">Cytoplasm</keyword>
<evidence type="ECO:0000256" key="7">
    <source>
        <dbReference type="ARBA" id="ARBA00023002"/>
    </source>
</evidence>
<dbReference type="InterPro" id="IPR012838">
    <property type="entry name" value="PFL1_activating"/>
</dbReference>
<dbReference type="CDD" id="cd01335">
    <property type="entry name" value="Radical_SAM"/>
    <property type="match status" value="1"/>
</dbReference>
<evidence type="ECO:0000313" key="12">
    <source>
        <dbReference type="EMBL" id="VDN48056.1"/>
    </source>
</evidence>
<dbReference type="GO" id="GO:0005737">
    <property type="term" value="C:cytoplasm"/>
    <property type="evidence" value="ECO:0007669"/>
    <property type="project" value="UniProtKB-SubCell"/>
</dbReference>
<dbReference type="InterPro" id="IPR013785">
    <property type="entry name" value="Aldolase_TIM"/>
</dbReference>
<accession>A0A3P7RZE8</accession>
<keyword evidence="5 10" id="KW-0949">S-adenosyl-L-methionine</keyword>
<dbReference type="GO" id="GO:0043365">
    <property type="term" value="F:[formate-C-acetyltransferase]-activating enzyme activity"/>
    <property type="evidence" value="ECO:0007669"/>
    <property type="project" value="UniProtKB-UniRule"/>
</dbReference>
<organism evidence="12 13">
    <name type="scientific">Petrocella atlantisensis</name>
    <dbReference type="NCBI Taxonomy" id="2173034"/>
    <lineage>
        <taxon>Bacteria</taxon>
        <taxon>Bacillati</taxon>
        <taxon>Bacillota</taxon>
        <taxon>Clostridia</taxon>
        <taxon>Lachnospirales</taxon>
        <taxon>Vallitaleaceae</taxon>
        <taxon>Petrocella</taxon>
    </lineage>
</organism>
<keyword evidence="12" id="KW-0670">Pyruvate</keyword>
<dbReference type="OrthoDB" id="9782387at2"/>
<comment type="cofactor">
    <cofactor evidence="10">
        <name>[4Fe-4S] cluster</name>
        <dbReference type="ChEBI" id="CHEBI:49883"/>
    </cofactor>
    <text evidence="10">Binds 1 [4Fe-4S] cluster. The cluster is coordinated with 3 cysteines and an exchangeable S-adenosyl-L-methionine.</text>
</comment>
<comment type="catalytic activity">
    <reaction evidence="10">
        <text>glycyl-[formate C-acetyltransferase] + reduced [flavodoxin] + S-adenosyl-L-methionine = glycin-2-yl radical-[formate C-acetyltransferase] + semiquinone [flavodoxin] + 5'-deoxyadenosine + L-methionine + H(+)</text>
        <dbReference type="Rhea" id="RHEA:19225"/>
        <dbReference type="Rhea" id="RHEA-COMP:10622"/>
        <dbReference type="Rhea" id="RHEA-COMP:12190"/>
        <dbReference type="Rhea" id="RHEA-COMP:12191"/>
        <dbReference type="Rhea" id="RHEA-COMP:14480"/>
        <dbReference type="ChEBI" id="CHEBI:15378"/>
        <dbReference type="ChEBI" id="CHEBI:17319"/>
        <dbReference type="ChEBI" id="CHEBI:29947"/>
        <dbReference type="ChEBI" id="CHEBI:32722"/>
        <dbReference type="ChEBI" id="CHEBI:57618"/>
        <dbReference type="ChEBI" id="CHEBI:57844"/>
        <dbReference type="ChEBI" id="CHEBI:59789"/>
        <dbReference type="ChEBI" id="CHEBI:140311"/>
        <dbReference type="EC" id="1.97.1.4"/>
    </reaction>
</comment>
<dbReference type="PROSITE" id="PS01087">
    <property type="entry name" value="RADICAL_ACTIVATING"/>
    <property type="match status" value="1"/>
</dbReference>
<evidence type="ECO:0000256" key="4">
    <source>
        <dbReference type="ARBA" id="ARBA00022485"/>
    </source>
</evidence>
<keyword evidence="9 10" id="KW-0411">Iron-sulfur</keyword>
<evidence type="ECO:0000256" key="5">
    <source>
        <dbReference type="ARBA" id="ARBA00022691"/>
    </source>
</evidence>
<evidence type="ECO:0000256" key="8">
    <source>
        <dbReference type="ARBA" id="ARBA00023004"/>
    </source>
</evidence>
<evidence type="ECO:0000256" key="2">
    <source>
        <dbReference type="ARBA" id="ARBA00009777"/>
    </source>
</evidence>
<dbReference type="InterPro" id="IPR034457">
    <property type="entry name" value="Organic_radical-activating"/>
</dbReference>
<dbReference type="SFLD" id="SFLDS00029">
    <property type="entry name" value="Radical_SAM"/>
    <property type="match status" value="1"/>
</dbReference>
<protein>
    <recommendedName>
        <fullName evidence="3 10">Pyruvate formate-lyase-activating enzyme</fullName>
        <ecNumber evidence="10">1.97.1.4</ecNumber>
    </recommendedName>
</protein>
<evidence type="ECO:0000256" key="6">
    <source>
        <dbReference type="ARBA" id="ARBA00022723"/>
    </source>
</evidence>
<keyword evidence="4 10" id="KW-0004">4Fe-4S</keyword>
<reference evidence="12 13" key="1">
    <citation type="submission" date="2018-09" db="EMBL/GenBank/DDBJ databases">
        <authorList>
            <person name="Postec A."/>
        </authorList>
    </citation>
    <scope>NUCLEOTIDE SEQUENCE [LARGE SCALE GENOMIC DNA]</scope>
    <source>
        <strain evidence="12">70B-A</strain>
    </source>
</reference>
<evidence type="ECO:0000256" key="9">
    <source>
        <dbReference type="ARBA" id="ARBA00023014"/>
    </source>
</evidence>
<dbReference type="RefSeq" id="WP_125137254.1">
    <property type="nucleotide sequence ID" value="NZ_LR130778.1"/>
</dbReference>
<dbReference type="PANTHER" id="PTHR30352:SF5">
    <property type="entry name" value="PYRUVATE FORMATE-LYASE 1-ACTIVATING ENZYME"/>
    <property type="match status" value="1"/>
</dbReference>
<dbReference type="PANTHER" id="PTHR30352">
    <property type="entry name" value="PYRUVATE FORMATE-LYASE-ACTIVATING ENZYME"/>
    <property type="match status" value="1"/>
</dbReference>
<dbReference type="GO" id="GO:0016829">
    <property type="term" value="F:lyase activity"/>
    <property type="evidence" value="ECO:0007669"/>
    <property type="project" value="UniProtKB-KW"/>
</dbReference>
<sequence>MKHGKIHSIESCGTVDGPGIRFVLFLQGCPLRCQYCHNPDTWKIGDGTDMTVESLMKEIVKYKSFMRFSNGGVTLTGGEPLLQVEFVYELIMACKREGIHTAIDTSGYIFNDYAKKVIDEVDLVLLDIKHSDPKQYEFITGAKLQPTMDFLNYLGELGKPVWIRYVLVPGLTDQPEAIEALALHLSQYNNIEKIELLPFHKMGEYKWEALGETYRLHDVDEPTKLQMIEAMAILKKHNLNVVTT</sequence>
<keyword evidence="8 10" id="KW-0408">Iron</keyword>
<evidence type="ECO:0000256" key="1">
    <source>
        <dbReference type="ARBA" id="ARBA00003141"/>
    </source>
</evidence>
<keyword evidence="6 10" id="KW-0479">Metal-binding</keyword>
<dbReference type="PROSITE" id="PS51918">
    <property type="entry name" value="RADICAL_SAM"/>
    <property type="match status" value="1"/>
</dbReference>
<dbReference type="AlphaFoldDB" id="A0A3P7RZE8"/>
<dbReference type="SUPFAM" id="SSF102114">
    <property type="entry name" value="Radical SAM enzymes"/>
    <property type="match status" value="1"/>
</dbReference>
<dbReference type="EC" id="1.97.1.4" evidence="10"/>
<evidence type="ECO:0000313" key="13">
    <source>
        <dbReference type="Proteomes" id="UP000279029"/>
    </source>
</evidence>
<dbReference type="EMBL" id="LR130778">
    <property type="protein sequence ID" value="VDN48056.1"/>
    <property type="molecule type" value="Genomic_DNA"/>
</dbReference>
<evidence type="ECO:0000256" key="3">
    <source>
        <dbReference type="ARBA" id="ARBA00021356"/>
    </source>
</evidence>
<evidence type="ECO:0000259" key="11">
    <source>
        <dbReference type="PROSITE" id="PS51918"/>
    </source>
</evidence>
<dbReference type="InterPro" id="IPR007197">
    <property type="entry name" value="rSAM"/>
</dbReference>
<dbReference type="KEGG" id="cbar:PATL70BA_2168"/>
<comment type="function">
    <text evidence="1 10">Activation of pyruvate formate-lyase under anaerobic conditions by generation of an organic free radical, using S-adenosylmethionine and reduced flavodoxin as cosubstrates to produce 5'-deoxy-adenosine.</text>
</comment>
<dbReference type="Gene3D" id="3.20.20.70">
    <property type="entry name" value="Aldolase class I"/>
    <property type="match status" value="1"/>
</dbReference>
<proteinExistence type="inferred from homology"/>
<keyword evidence="12" id="KW-0456">Lyase</keyword>
<dbReference type="GO" id="GO:0046872">
    <property type="term" value="F:metal ion binding"/>
    <property type="evidence" value="ECO:0007669"/>
    <property type="project" value="UniProtKB-UniRule"/>
</dbReference>
<dbReference type="SFLD" id="SFLDG01066">
    <property type="entry name" value="organic_radical-activating_enz"/>
    <property type="match status" value="1"/>
</dbReference>
<gene>
    <name evidence="12" type="primary">pflA</name>
    <name evidence="12" type="ORF">PATL70BA_2168</name>
</gene>
<feature type="domain" description="Radical SAM core" evidence="11">
    <location>
        <begin position="15"/>
        <end position="240"/>
    </location>
</feature>
<dbReference type="SFLD" id="SFLDG01067">
    <property type="entry name" value="SPASM/twitch_domain_containing"/>
    <property type="match status" value="1"/>
</dbReference>
<keyword evidence="7 10" id="KW-0560">Oxidoreductase</keyword>
<dbReference type="GO" id="GO:0051539">
    <property type="term" value="F:4 iron, 4 sulfur cluster binding"/>
    <property type="evidence" value="ECO:0007669"/>
    <property type="project" value="UniProtKB-UniRule"/>
</dbReference>
<dbReference type="Pfam" id="PF04055">
    <property type="entry name" value="Radical_SAM"/>
    <property type="match status" value="1"/>
</dbReference>